<comment type="caution">
    <text evidence="1">The sequence shown here is derived from an EMBL/GenBank/DDBJ whole genome shotgun (WGS) entry which is preliminary data.</text>
</comment>
<evidence type="ECO:0000313" key="1">
    <source>
        <dbReference type="EMBL" id="KKU30810.1"/>
    </source>
</evidence>
<dbReference type="EMBL" id="LCMG01000034">
    <property type="protein sequence ID" value="KKU30810.1"/>
    <property type="molecule type" value="Genomic_DNA"/>
</dbReference>
<reference evidence="1 2" key="1">
    <citation type="journal article" date="2015" name="Nature">
        <title>rRNA introns, odd ribosomes, and small enigmatic genomes across a large radiation of phyla.</title>
        <authorList>
            <person name="Brown C.T."/>
            <person name="Hug L.A."/>
            <person name="Thomas B.C."/>
            <person name="Sharon I."/>
            <person name="Castelle C.J."/>
            <person name="Singh A."/>
            <person name="Wilkins M.J."/>
            <person name="Williams K.H."/>
            <person name="Banfield J.F."/>
        </authorList>
    </citation>
    <scope>NUCLEOTIDE SEQUENCE [LARGE SCALE GENOMIC DNA]</scope>
</reference>
<protein>
    <submittedName>
        <fullName evidence="1">Uncharacterized protein</fullName>
    </submittedName>
</protein>
<gene>
    <name evidence="1" type="ORF">UX45_C0034G0003</name>
</gene>
<proteinExistence type="predicted"/>
<dbReference type="Proteomes" id="UP000034705">
    <property type="component" value="Unassembled WGS sequence"/>
</dbReference>
<accession>A0A0G1SC21</accession>
<name>A0A0G1SC21_9BACT</name>
<organism evidence="1 2">
    <name type="scientific">Candidatus Uhrbacteria bacterium GW2011_GWF2_46_218</name>
    <dbReference type="NCBI Taxonomy" id="1619001"/>
    <lineage>
        <taxon>Bacteria</taxon>
        <taxon>Candidatus Uhriibacteriota</taxon>
    </lineage>
</organism>
<sequence>MNFDVLDFEEGMNNMGGLRSIGYYGFIADVESFPELPAAPATLEESIVITEDIVLKAGKTMYSMYGTAETAGLNGESQGERDGKSTKRTATWFYPTTSKKTLGAALKFQNRRMFFVYQEHDGKYRLHGSPSFPAEVSANDTTGTAVTDRKGVTFTIADSGFGPCPIYEGAIPVDSAMDLGV</sequence>
<dbReference type="AlphaFoldDB" id="A0A0G1SC21"/>
<evidence type="ECO:0000313" key="2">
    <source>
        <dbReference type="Proteomes" id="UP000034705"/>
    </source>
</evidence>